<gene>
    <name evidence="2" type="ORF">AJAP_27940</name>
</gene>
<dbReference type="Pfam" id="PF09250">
    <property type="entry name" value="Prim-Pol"/>
    <property type="match status" value="1"/>
</dbReference>
<evidence type="ECO:0000259" key="1">
    <source>
        <dbReference type="SMART" id="SM00943"/>
    </source>
</evidence>
<organism evidence="2 3">
    <name type="scientific">Amycolatopsis japonica</name>
    <dbReference type="NCBI Taxonomy" id="208439"/>
    <lineage>
        <taxon>Bacteria</taxon>
        <taxon>Bacillati</taxon>
        <taxon>Actinomycetota</taxon>
        <taxon>Actinomycetes</taxon>
        <taxon>Pseudonocardiales</taxon>
        <taxon>Pseudonocardiaceae</taxon>
        <taxon>Amycolatopsis</taxon>
        <taxon>Amycolatopsis japonica group</taxon>
    </lineage>
</organism>
<dbReference type="Proteomes" id="UP000028492">
    <property type="component" value="Chromosome"/>
</dbReference>
<keyword evidence="3" id="KW-1185">Reference proteome</keyword>
<sequence length="567" mass="62479">MQAADYAVNLTQRGYACYPVNITLDQKGEKEFHFPGKWQTGEYPTEPDAIAAHWGRYSGLVVNTERSGVVVVDFDLSKGKDGFTALTEAGIELPDTPVKVKTWSGGEHWYYRVGKVPVASSQSKLAAGVDIRAAGGIAVAPPTPVGDAGKYRFTGKVVPVSELPEFPPELAELLKPRESKVKTTDSRPALSFEQRQRMQGMMDRILRDLRTMGDGTRNATMRLRLIRLYGISMTLGEDLYAVGELVREAYFESGGTAEQELEAFITWAEEHARYELPDDETDEHFEAEVAAIIRRVKAQEEAKARLSPVKVTRVSDEDILEFDPDEADDDWLIRGLLPKGETVILFGTPNAGKSFAAVDLCMGHATGIGAWGDDVEQGTALYLAGEGTRRLSVRRRAWELFHEKEPGADVQFRKMRLILSSDESVAEHQALVKRLRPSLIIVDTMMRASEGLVLENPGEASRAIAQLDRVREASPGATLVVLHHPAKSNPDEPAGSYPIKGNVDTVLSLATEGGIRTISVNKSRDDDKSWKKSFELKDIAITGTRLSSAVMVPSITSPRWQASPWDE</sequence>
<name>A0A075V692_9PSEU</name>
<dbReference type="EMBL" id="CP008953">
    <property type="protein sequence ID" value="AIG78430.1"/>
    <property type="molecule type" value="Genomic_DNA"/>
</dbReference>
<dbReference type="InterPro" id="IPR015330">
    <property type="entry name" value="DNA_primase/pol_bifunc_N"/>
</dbReference>
<dbReference type="Pfam" id="PF13481">
    <property type="entry name" value="AAA_25"/>
    <property type="match status" value="1"/>
</dbReference>
<dbReference type="HOGENOM" id="CLU_480331_0_0_11"/>
<dbReference type="AlphaFoldDB" id="A0A075V692"/>
<feature type="domain" description="DNA primase/polymerase bifunctional N-terminal" evidence="1">
    <location>
        <begin position="7"/>
        <end position="170"/>
    </location>
</feature>
<evidence type="ECO:0000313" key="3">
    <source>
        <dbReference type="Proteomes" id="UP000028492"/>
    </source>
</evidence>
<dbReference type="KEGG" id="aja:AJAP_27940"/>
<dbReference type="Gene3D" id="3.40.50.300">
    <property type="entry name" value="P-loop containing nucleotide triphosphate hydrolases"/>
    <property type="match status" value="1"/>
</dbReference>
<dbReference type="InterPro" id="IPR027417">
    <property type="entry name" value="P-loop_NTPase"/>
</dbReference>
<accession>A0A075V692</accession>
<proteinExistence type="predicted"/>
<dbReference type="STRING" id="208439.AJAP_27940"/>
<dbReference type="SMART" id="SM00943">
    <property type="entry name" value="Prim-Pol"/>
    <property type="match status" value="1"/>
</dbReference>
<dbReference type="CDD" id="cd04859">
    <property type="entry name" value="Prim_Pol"/>
    <property type="match status" value="1"/>
</dbReference>
<evidence type="ECO:0000313" key="2">
    <source>
        <dbReference type="EMBL" id="AIG78430.1"/>
    </source>
</evidence>
<dbReference type="SUPFAM" id="SSF56747">
    <property type="entry name" value="Prim-pol domain"/>
    <property type="match status" value="1"/>
</dbReference>
<dbReference type="eggNOG" id="COG3598">
    <property type="taxonomic scope" value="Bacteria"/>
</dbReference>
<reference evidence="2 3" key="1">
    <citation type="journal article" date="2014" name="J. Biotechnol.">
        <title>Complete genome sequence of the actinobacterium Amycolatopsis japonica MG417-CF17(T) (=DSM 44213T) producing (S,S)-N,N'-ethylenediaminedisuccinic acid.</title>
        <authorList>
            <person name="Stegmann E."/>
            <person name="Albersmeier A."/>
            <person name="Spohn M."/>
            <person name="Gert H."/>
            <person name="Weber T."/>
            <person name="Wohlleben W."/>
            <person name="Kalinowski J."/>
            <person name="Ruckert C."/>
        </authorList>
    </citation>
    <scope>NUCLEOTIDE SEQUENCE [LARGE SCALE GENOMIC DNA]</scope>
    <source>
        <strain evidence="3">MG417-CF17 (DSM 44213)</strain>
    </source>
</reference>
<dbReference type="SUPFAM" id="SSF52540">
    <property type="entry name" value="P-loop containing nucleoside triphosphate hydrolases"/>
    <property type="match status" value="1"/>
</dbReference>
<protein>
    <recommendedName>
        <fullName evidence="1">DNA primase/polymerase bifunctional N-terminal domain-containing protein</fullName>
    </recommendedName>
</protein>